<sequence length="105" mass="12166">MRFKSAFRTLTNMNSSASMFVNYSKPSHISTNMLGWYSRVGCEKCSIMPKHLCASLQLISQAMILMRSDPLLARHTEKGFRRNRKSSAMQQEMEKSPSYGYMYEH</sequence>
<protein>
    <submittedName>
        <fullName evidence="2">CLUMA_CG005592, isoform A</fullName>
    </submittedName>
</protein>
<dbReference type="EMBL" id="CVRI01000021">
    <property type="protein sequence ID" value="CRK92012.1"/>
    <property type="molecule type" value="Genomic_DNA"/>
</dbReference>
<organism evidence="2 3">
    <name type="scientific">Clunio marinus</name>
    <dbReference type="NCBI Taxonomy" id="568069"/>
    <lineage>
        <taxon>Eukaryota</taxon>
        <taxon>Metazoa</taxon>
        <taxon>Ecdysozoa</taxon>
        <taxon>Arthropoda</taxon>
        <taxon>Hexapoda</taxon>
        <taxon>Insecta</taxon>
        <taxon>Pterygota</taxon>
        <taxon>Neoptera</taxon>
        <taxon>Endopterygota</taxon>
        <taxon>Diptera</taxon>
        <taxon>Nematocera</taxon>
        <taxon>Chironomoidea</taxon>
        <taxon>Chironomidae</taxon>
        <taxon>Clunio</taxon>
    </lineage>
</organism>
<evidence type="ECO:0000313" key="3">
    <source>
        <dbReference type="Proteomes" id="UP000183832"/>
    </source>
</evidence>
<proteinExistence type="predicted"/>
<gene>
    <name evidence="2" type="ORF">CLUMA_CG005592</name>
</gene>
<feature type="region of interest" description="Disordered" evidence="1">
    <location>
        <begin position="76"/>
        <end position="105"/>
    </location>
</feature>
<reference evidence="2 3" key="1">
    <citation type="submission" date="2015-04" db="EMBL/GenBank/DDBJ databases">
        <authorList>
            <person name="Syromyatnikov M.Y."/>
            <person name="Popov V.N."/>
        </authorList>
    </citation>
    <scope>NUCLEOTIDE SEQUENCE [LARGE SCALE GENOMIC DNA]</scope>
</reference>
<keyword evidence="3" id="KW-1185">Reference proteome</keyword>
<dbReference type="Proteomes" id="UP000183832">
    <property type="component" value="Unassembled WGS sequence"/>
</dbReference>
<evidence type="ECO:0000256" key="1">
    <source>
        <dbReference type="SAM" id="MobiDB-lite"/>
    </source>
</evidence>
<accession>A0A1J1HXD6</accession>
<dbReference type="AlphaFoldDB" id="A0A1J1HXD6"/>
<evidence type="ECO:0000313" key="2">
    <source>
        <dbReference type="EMBL" id="CRK92012.1"/>
    </source>
</evidence>
<name>A0A1J1HXD6_9DIPT</name>